<dbReference type="InterPro" id="IPR017853">
    <property type="entry name" value="GH"/>
</dbReference>
<evidence type="ECO:0000259" key="4">
    <source>
        <dbReference type="Pfam" id="PF02449"/>
    </source>
</evidence>
<dbReference type="Pfam" id="PF02449">
    <property type="entry name" value="Glyco_hydro_42"/>
    <property type="match status" value="1"/>
</dbReference>
<name>A0ABS1CUU4_9PROT</name>
<evidence type="ECO:0000256" key="1">
    <source>
        <dbReference type="ARBA" id="ARBA00022801"/>
    </source>
</evidence>
<evidence type="ECO:0000256" key="3">
    <source>
        <dbReference type="SAM" id="MobiDB-lite"/>
    </source>
</evidence>
<accession>A0ABS1CUU4</accession>
<dbReference type="Gene3D" id="3.20.20.80">
    <property type="entry name" value="Glycosidases"/>
    <property type="match status" value="1"/>
</dbReference>
<feature type="domain" description="Glycoside hydrolase family 42 N-terminal" evidence="4">
    <location>
        <begin position="206"/>
        <end position="277"/>
    </location>
</feature>
<evidence type="ECO:0000256" key="2">
    <source>
        <dbReference type="ARBA" id="ARBA00023295"/>
    </source>
</evidence>
<organism evidence="5 6">
    <name type="scientific">Paracraurococcus ruber</name>
    <dbReference type="NCBI Taxonomy" id="77675"/>
    <lineage>
        <taxon>Bacteria</taxon>
        <taxon>Pseudomonadati</taxon>
        <taxon>Pseudomonadota</taxon>
        <taxon>Alphaproteobacteria</taxon>
        <taxon>Acetobacterales</taxon>
        <taxon>Roseomonadaceae</taxon>
        <taxon>Paracraurococcus</taxon>
    </lineage>
</organism>
<gene>
    <name evidence="5" type="ORF">CKO45_08530</name>
</gene>
<reference evidence="5 6" key="1">
    <citation type="journal article" date="2020" name="Microorganisms">
        <title>Osmotic Adaptation and Compatible Solute Biosynthesis of Phototrophic Bacteria as Revealed from Genome Analyses.</title>
        <authorList>
            <person name="Imhoff J.F."/>
            <person name="Rahn T."/>
            <person name="Kunzel S."/>
            <person name="Keller A."/>
            <person name="Neulinger S.C."/>
        </authorList>
    </citation>
    <scope>NUCLEOTIDE SEQUENCE [LARGE SCALE GENOMIC DNA]</scope>
    <source>
        <strain evidence="5 6">DSM 15382</strain>
    </source>
</reference>
<dbReference type="Proteomes" id="UP000697995">
    <property type="component" value="Unassembled WGS sequence"/>
</dbReference>
<sequence length="759" mass="80833">MAGPGGPRALWPWPGKREGAKSPRRAALGCLAGAALLLALPAAAQTPAERWPDYEIILWHRPTTPEAFAALPRLGYSGALVFGQRDAIDPAAARRATAPLKAAGLRWYVENIATDFYSAYHRFRPGLPVNHEYLEVQRRYRENPADPTLFHREPSLSDPAWLARIRGRMAAHARLHRDLAAPALPFFLNLGDEPGIADLSAAWDFDLSPHALAGFRDWLRGEYPSLDALNAQWGSAFATWEAVLPETTDAALARTDGNHSAWSDFKAWMDIVFARALRAGRDAVHGVDPALLAGIGGGQRPGWGGWDYGLLSQAVDVLETYDFDGNAAIARGLNPGLVLLSTSFLQTPAEWHRLWRQALLGMRGTIVWDGEKDIVAADGTPGPRGLASAAEFAALRGGIPAQWLAAEPVAGAVGILYSQPSFRLRWLLDRRADWQRDGASWAARGEEIEHQEDSAWRAALRRAQGALDRAGVAPRWLTPAMLAQGVPDGLRALVLPHAIALGPAEAAAIRAFAARGGVLLTDAAEPGTFDGRGQRLPVPALAGLPLRRPEVLQREAGAEPGPAAEFARLLAMAGTAPALAAEGPPDLEQREARTGAVRLLALQRGLGPEGRPLPPATVRVTPAEGWLLRHMGEGPGLAPAATAEVTLDGVRPAVLVLSPAALPGPVIHGPDQAAAGETAEFMLGLAGPSPAAATVLRIDLLDPAGEARPDRSWTLLLRGAEARPWRLPAGAAAAPGPWRLRVTELLGGTRAEHMLAVGR</sequence>
<proteinExistence type="predicted"/>
<evidence type="ECO:0000313" key="5">
    <source>
        <dbReference type="EMBL" id="MBK1658274.1"/>
    </source>
</evidence>
<feature type="region of interest" description="Disordered" evidence="3">
    <location>
        <begin position="1"/>
        <end position="20"/>
    </location>
</feature>
<dbReference type="InterPro" id="IPR013529">
    <property type="entry name" value="Glyco_hydro_42_N"/>
</dbReference>
<protein>
    <recommendedName>
        <fullName evidence="4">Glycoside hydrolase family 42 N-terminal domain-containing protein</fullName>
    </recommendedName>
</protein>
<dbReference type="Gene3D" id="3.40.50.880">
    <property type="match status" value="1"/>
</dbReference>
<evidence type="ECO:0000313" key="6">
    <source>
        <dbReference type="Proteomes" id="UP000697995"/>
    </source>
</evidence>
<dbReference type="RefSeq" id="WP_133219949.1">
    <property type="nucleotide sequence ID" value="NZ_NRSG01000045.1"/>
</dbReference>
<dbReference type="EMBL" id="NRSG01000045">
    <property type="protein sequence ID" value="MBK1658274.1"/>
    <property type="molecule type" value="Genomic_DNA"/>
</dbReference>
<comment type="caution">
    <text evidence="5">The sequence shown here is derived from an EMBL/GenBank/DDBJ whole genome shotgun (WGS) entry which is preliminary data.</text>
</comment>
<keyword evidence="6" id="KW-1185">Reference proteome</keyword>
<dbReference type="InterPro" id="IPR029062">
    <property type="entry name" value="Class_I_gatase-like"/>
</dbReference>
<dbReference type="SUPFAM" id="SSF51445">
    <property type="entry name" value="(Trans)glycosidases"/>
    <property type="match status" value="1"/>
</dbReference>
<keyword evidence="1" id="KW-0378">Hydrolase</keyword>
<keyword evidence="2" id="KW-0326">Glycosidase</keyword>